<keyword evidence="1" id="KW-1133">Transmembrane helix</keyword>
<evidence type="ECO:0000313" key="2">
    <source>
        <dbReference type="EMBL" id="CAH2399377.1"/>
    </source>
</evidence>
<evidence type="ECO:0008006" key="4">
    <source>
        <dbReference type="Google" id="ProtNLM"/>
    </source>
</evidence>
<sequence>MRLIIFYRLLGMVLCGNAVTVYFASDSIRLAVFTTLAFWLILQVAYFANLLFLIWRSSGVRGEQRAELFVSSQKVQFQSSDSDEVRNESSDVRQRNQMLGMAMLLP</sequence>
<reference evidence="2 3" key="1">
    <citation type="submission" date="2022-03" db="EMBL/GenBank/DDBJ databases">
        <authorList>
            <person name="Brunel B."/>
        </authorList>
    </citation>
    <scope>NUCLEOTIDE SEQUENCE [LARGE SCALE GENOMIC DNA]</scope>
    <source>
        <strain evidence="2">STM5069sample</strain>
    </source>
</reference>
<dbReference type="Pfam" id="PF11089">
    <property type="entry name" value="SyrA"/>
    <property type="match status" value="1"/>
</dbReference>
<feature type="transmembrane region" description="Helical" evidence="1">
    <location>
        <begin position="30"/>
        <end position="55"/>
    </location>
</feature>
<comment type="caution">
    <text evidence="2">The sequence shown here is derived from an EMBL/GenBank/DDBJ whole genome shotgun (WGS) entry which is preliminary data.</text>
</comment>
<evidence type="ECO:0000313" key="3">
    <source>
        <dbReference type="Proteomes" id="UP001153050"/>
    </source>
</evidence>
<proteinExistence type="predicted"/>
<keyword evidence="1" id="KW-0812">Transmembrane</keyword>
<evidence type="ECO:0000256" key="1">
    <source>
        <dbReference type="SAM" id="Phobius"/>
    </source>
</evidence>
<accession>A0ABN8JMP1</accession>
<name>A0ABN8JMP1_9HYPH</name>
<dbReference type="InterPro" id="IPR024239">
    <property type="entry name" value="SyrA"/>
</dbReference>
<organism evidence="2 3">
    <name type="scientific">Mesorhizobium escarrei</name>
    <dbReference type="NCBI Taxonomy" id="666018"/>
    <lineage>
        <taxon>Bacteria</taxon>
        <taxon>Pseudomonadati</taxon>
        <taxon>Pseudomonadota</taxon>
        <taxon>Alphaproteobacteria</taxon>
        <taxon>Hyphomicrobiales</taxon>
        <taxon>Phyllobacteriaceae</taxon>
        <taxon>Mesorhizobium</taxon>
    </lineage>
</organism>
<protein>
    <recommendedName>
        <fullName evidence="4">Exopolysaccharide repressor protein</fullName>
    </recommendedName>
</protein>
<keyword evidence="3" id="KW-1185">Reference proteome</keyword>
<keyword evidence="1" id="KW-0472">Membrane</keyword>
<feature type="transmembrane region" description="Helical" evidence="1">
    <location>
        <begin position="5"/>
        <end position="24"/>
    </location>
</feature>
<dbReference type="Proteomes" id="UP001153050">
    <property type="component" value="Unassembled WGS sequence"/>
</dbReference>
<dbReference type="EMBL" id="CAKXZT010000116">
    <property type="protein sequence ID" value="CAH2399377.1"/>
    <property type="molecule type" value="Genomic_DNA"/>
</dbReference>
<gene>
    <name evidence="2" type="ORF">MES5069_220131</name>
</gene>